<accession>A0A7W7ZNL5</accession>
<dbReference type="OMA" id="KFQFSKR"/>
<evidence type="ECO:0000256" key="1">
    <source>
        <dbReference type="ARBA" id="ARBA00005251"/>
    </source>
</evidence>
<name>A0A7W7ZNL5_9BACT</name>
<dbReference type="GO" id="GO:0003735">
    <property type="term" value="F:structural constituent of ribosome"/>
    <property type="evidence" value="ECO:0007669"/>
    <property type="project" value="InterPro"/>
</dbReference>
<keyword evidence="3 5" id="KW-0687">Ribonucleoprotein</keyword>
<dbReference type="GO" id="GO:0003723">
    <property type="term" value="F:RNA binding"/>
    <property type="evidence" value="ECO:0007669"/>
    <property type="project" value="TreeGrafter"/>
</dbReference>
<evidence type="ECO:0000256" key="3">
    <source>
        <dbReference type="ARBA" id="ARBA00023274"/>
    </source>
</evidence>
<dbReference type="RefSeq" id="WP_014267734.1">
    <property type="nucleotide sequence ID" value="NZ_JACHIO010000005.1"/>
</dbReference>
<dbReference type="InterPro" id="IPR020574">
    <property type="entry name" value="Ribosomal_uS9_CS"/>
</dbReference>
<dbReference type="AlphaFoldDB" id="A0A7W7ZNL5"/>
<comment type="similarity">
    <text evidence="1 5 6">Belongs to the universal ribosomal protein uS9 family.</text>
</comment>
<evidence type="ECO:0000256" key="6">
    <source>
        <dbReference type="RuleBase" id="RU003815"/>
    </source>
</evidence>
<comment type="caution">
    <text evidence="7">The sequence shown here is derived from an EMBL/GenBank/DDBJ whole genome shotgun (WGS) entry which is preliminary data.</text>
</comment>
<dbReference type="InterPro" id="IPR000754">
    <property type="entry name" value="Ribosomal_uS9"/>
</dbReference>
<dbReference type="Pfam" id="PF00380">
    <property type="entry name" value="Ribosomal_S9"/>
    <property type="match status" value="1"/>
</dbReference>
<dbReference type="SUPFAM" id="SSF54211">
    <property type="entry name" value="Ribosomal protein S5 domain 2-like"/>
    <property type="match status" value="1"/>
</dbReference>
<dbReference type="Proteomes" id="UP000584867">
    <property type="component" value="Unassembled WGS sequence"/>
</dbReference>
<dbReference type="PANTHER" id="PTHR21569:SF1">
    <property type="entry name" value="SMALL RIBOSOMAL SUBUNIT PROTEIN US9M"/>
    <property type="match status" value="1"/>
</dbReference>
<evidence type="ECO:0000256" key="5">
    <source>
        <dbReference type="HAMAP-Rule" id="MF_00532"/>
    </source>
</evidence>
<evidence type="ECO:0000256" key="2">
    <source>
        <dbReference type="ARBA" id="ARBA00022980"/>
    </source>
</evidence>
<organism evidence="7 8">
    <name type="scientific">Granulicella mallensis</name>
    <dbReference type="NCBI Taxonomy" id="940614"/>
    <lineage>
        <taxon>Bacteria</taxon>
        <taxon>Pseudomonadati</taxon>
        <taxon>Acidobacteriota</taxon>
        <taxon>Terriglobia</taxon>
        <taxon>Terriglobales</taxon>
        <taxon>Acidobacteriaceae</taxon>
        <taxon>Granulicella</taxon>
    </lineage>
</organism>
<dbReference type="HAMAP" id="MF_00532_B">
    <property type="entry name" value="Ribosomal_uS9_B"/>
    <property type="match status" value="1"/>
</dbReference>
<evidence type="ECO:0000313" key="7">
    <source>
        <dbReference type="EMBL" id="MBB5063306.1"/>
    </source>
</evidence>
<dbReference type="InterPro" id="IPR014721">
    <property type="entry name" value="Ribsml_uS5_D2-typ_fold_subgr"/>
</dbReference>
<keyword evidence="2 5" id="KW-0689">Ribosomal protein</keyword>
<dbReference type="GO" id="GO:0006412">
    <property type="term" value="P:translation"/>
    <property type="evidence" value="ECO:0007669"/>
    <property type="project" value="UniProtKB-UniRule"/>
</dbReference>
<evidence type="ECO:0000313" key="8">
    <source>
        <dbReference type="Proteomes" id="UP000584867"/>
    </source>
</evidence>
<dbReference type="InterPro" id="IPR020568">
    <property type="entry name" value="Ribosomal_Su5_D2-typ_SF"/>
</dbReference>
<gene>
    <name evidence="5" type="primary">rpsI</name>
    <name evidence="7" type="ORF">HDF15_001646</name>
</gene>
<dbReference type="PANTHER" id="PTHR21569">
    <property type="entry name" value="RIBOSOMAL PROTEIN S9"/>
    <property type="match status" value="1"/>
</dbReference>
<proteinExistence type="inferred from homology"/>
<dbReference type="PROSITE" id="PS00360">
    <property type="entry name" value="RIBOSOMAL_S9"/>
    <property type="match status" value="1"/>
</dbReference>
<protein>
    <recommendedName>
        <fullName evidence="4 5">Small ribosomal subunit protein uS9</fullName>
    </recommendedName>
</protein>
<dbReference type="NCBIfam" id="NF001099">
    <property type="entry name" value="PRK00132.1"/>
    <property type="match status" value="1"/>
</dbReference>
<dbReference type="EMBL" id="JACHIO010000005">
    <property type="protein sequence ID" value="MBB5063306.1"/>
    <property type="molecule type" value="Genomic_DNA"/>
</dbReference>
<dbReference type="InterPro" id="IPR023035">
    <property type="entry name" value="Ribosomal_uS9_bac/plastid"/>
</dbReference>
<dbReference type="Gene3D" id="3.30.230.10">
    <property type="match status" value="1"/>
</dbReference>
<evidence type="ECO:0000256" key="4">
    <source>
        <dbReference type="ARBA" id="ARBA00035259"/>
    </source>
</evidence>
<dbReference type="FunFam" id="3.30.230.10:FF:000001">
    <property type="entry name" value="30S ribosomal protein S9"/>
    <property type="match status" value="1"/>
</dbReference>
<sequence length="131" mass="14388">MADLIQYYGTGRRKSAIARVFLRPGSGNFTVNGKQFEEYFVTPAQRAAAKLPLGIADINETFDVLTTVKGGGVNGQADAVKLGIARALMEFNIELRKALKSGGMVTRDARGKERKKYGQKGARARFQFSKR</sequence>
<reference evidence="7 8" key="1">
    <citation type="submission" date="2020-08" db="EMBL/GenBank/DDBJ databases">
        <title>Genomic Encyclopedia of Type Strains, Phase IV (KMG-V): Genome sequencing to study the core and pangenomes of soil and plant-associated prokaryotes.</title>
        <authorList>
            <person name="Whitman W."/>
        </authorList>
    </citation>
    <scope>NUCLEOTIDE SEQUENCE [LARGE SCALE GENOMIC DNA]</scope>
    <source>
        <strain evidence="7 8">X5P3</strain>
    </source>
</reference>
<dbReference type="GO" id="GO:0022627">
    <property type="term" value="C:cytosolic small ribosomal subunit"/>
    <property type="evidence" value="ECO:0007669"/>
    <property type="project" value="TreeGrafter"/>
</dbReference>